<feature type="region of interest" description="Disordered" evidence="1">
    <location>
        <begin position="26"/>
        <end position="45"/>
    </location>
</feature>
<dbReference type="Proteomes" id="UP000314294">
    <property type="component" value="Unassembled WGS sequence"/>
</dbReference>
<evidence type="ECO:0000256" key="1">
    <source>
        <dbReference type="SAM" id="MobiDB-lite"/>
    </source>
</evidence>
<accession>A0A4Z2EBM1</accession>
<name>A0A4Z2EBM1_9TELE</name>
<proteinExistence type="predicted"/>
<sequence>MGKRLEQQPMYPQYTYYYPHYLQTKRSAEPEQTGDEPVRLSSGREGGCPCSGCIGASGMEPTTTRSPDTIEGLKWKTLGISICCFPPRWATLRVG</sequence>
<protein>
    <submittedName>
        <fullName evidence="2">RNA-binding motif, single-stranded-interacting protein 3</fullName>
    </submittedName>
</protein>
<organism evidence="2 3">
    <name type="scientific">Liparis tanakae</name>
    <name type="common">Tanaka's snailfish</name>
    <dbReference type="NCBI Taxonomy" id="230148"/>
    <lineage>
        <taxon>Eukaryota</taxon>
        <taxon>Metazoa</taxon>
        <taxon>Chordata</taxon>
        <taxon>Craniata</taxon>
        <taxon>Vertebrata</taxon>
        <taxon>Euteleostomi</taxon>
        <taxon>Actinopterygii</taxon>
        <taxon>Neopterygii</taxon>
        <taxon>Teleostei</taxon>
        <taxon>Neoteleostei</taxon>
        <taxon>Acanthomorphata</taxon>
        <taxon>Eupercaria</taxon>
        <taxon>Perciformes</taxon>
        <taxon>Cottioidei</taxon>
        <taxon>Cottales</taxon>
        <taxon>Liparidae</taxon>
        <taxon>Liparis</taxon>
    </lineage>
</organism>
<dbReference type="EMBL" id="SRLO01010877">
    <property type="protein sequence ID" value="TNN26145.1"/>
    <property type="molecule type" value="Genomic_DNA"/>
</dbReference>
<evidence type="ECO:0000313" key="3">
    <source>
        <dbReference type="Proteomes" id="UP000314294"/>
    </source>
</evidence>
<keyword evidence="3" id="KW-1185">Reference proteome</keyword>
<dbReference type="AlphaFoldDB" id="A0A4Z2EBM1"/>
<reference evidence="2 3" key="1">
    <citation type="submission" date="2019-03" db="EMBL/GenBank/DDBJ databases">
        <title>First draft genome of Liparis tanakae, snailfish: a comprehensive survey of snailfish specific genes.</title>
        <authorList>
            <person name="Kim W."/>
            <person name="Song I."/>
            <person name="Jeong J.-H."/>
            <person name="Kim D."/>
            <person name="Kim S."/>
            <person name="Ryu S."/>
            <person name="Song J.Y."/>
            <person name="Lee S.K."/>
        </authorList>
    </citation>
    <scope>NUCLEOTIDE SEQUENCE [LARGE SCALE GENOMIC DNA]</scope>
    <source>
        <tissue evidence="2">Muscle</tissue>
    </source>
</reference>
<evidence type="ECO:0000313" key="2">
    <source>
        <dbReference type="EMBL" id="TNN26145.1"/>
    </source>
</evidence>
<gene>
    <name evidence="2" type="primary">RBMS3_2</name>
    <name evidence="2" type="ORF">EYF80_063718</name>
</gene>
<comment type="caution">
    <text evidence="2">The sequence shown here is derived from an EMBL/GenBank/DDBJ whole genome shotgun (WGS) entry which is preliminary data.</text>
</comment>